<dbReference type="EMBL" id="BAZW01000006">
    <property type="protein sequence ID" value="GAO28976.1"/>
    <property type="molecule type" value="Genomic_DNA"/>
</dbReference>
<comment type="caution">
    <text evidence="1">The sequence shown here is derived from an EMBL/GenBank/DDBJ whole genome shotgun (WGS) entry which is preliminary data.</text>
</comment>
<dbReference type="RefSeq" id="WP_062122749.1">
    <property type="nucleotide sequence ID" value="NZ_BAZW01000006.1"/>
</dbReference>
<name>A0A0E9LV33_9BACT</name>
<dbReference type="Proteomes" id="UP000032900">
    <property type="component" value="Unassembled WGS sequence"/>
</dbReference>
<reference evidence="1 2" key="1">
    <citation type="journal article" date="2015" name="Microbes Environ.">
        <title>Distribution and evolution of nitrogen fixation genes in the phylum bacteroidetes.</title>
        <authorList>
            <person name="Inoue J."/>
            <person name="Oshima K."/>
            <person name="Suda W."/>
            <person name="Sakamoto M."/>
            <person name="Iino T."/>
            <person name="Noda S."/>
            <person name="Hongoh Y."/>
            <person name="Hattori M."/>
            <person name="Ohkuma M."/>
        </authorList>
    </citation>
    <scope>NUCLEOTIDE SEQUENCE [LARGE SCALE GENOMIC DNA]</scope>
    <source>
        <strain evidence="1">JCM 15548</strain>
    </source>
</reference>
<keyword evidence="2" id="KW-1185">Reference proteome</keyword>
<sequence length="83" mass="9782">MRIKPTIAINDNGFLFDPNTGESYTTNPVGREIVFHLKNGMQENEIKEEIRARYDVEEITLEKNMIDFFAMLKHYNLSEEKDK</sequence>
<proteinExistence type="predicted"/>
<gene>
    <name evidence="1" type="ORF">JCM15548_11125</name>
</gene>
<dbReference type="AlphaFoldDB" id="A0A0E9LV33"/>
<accession>A0A0E9LV33</accession>
<evidence type="ECO:0008006" key="3">
    <source>
        <dbReference type="Google" id="ProtNLM"/>
    </source>
</evidence>
<dbReference type="Pfam" id="PF05402">
    <property type="entry name" value="PqqD"/>
    <property type="match status" value="1"/>
</dbReference>
<dbReference type="InterPro" id="IPR008792">
    <property type="entry name" value="PQQD"/>
</dbReference>
<dbReference type="OrthoDB" id="5373226at2"/>
<dbReference type="STRING" id="1236989.JCM15548_11125"/>
<organism evidence="1 2">
    <name type="scientific">Geofilum rubicundum JCM 15548</name>
    <dbReference type="NCBI Taxonomy" id="1236989"/>
    <lineage>
        <taxon>Bacteria</taxon>
        <taxon>Pseudomonadati</taxon>
        <taxon>Bacteroidota</taxon>
        <taxon>Bacteroidia</taxon>
        <taxon>Marinilabiliales</taxon>
        <taxon>Marinilabiliaceae</taxon>
        <taxon>Geofilum</taxon>
    </lineage>
</organism>
<evidence type="ECO:0000313" key="2">
    <source>
        <dbReference type="Proteomes" id="UP000032900"/>
    </source>
</evidence>
<protein>
    <recommendedName>
        <fullName evidence="3">HPr-rel-A system PqqD family protein</fullName>
    </recommendedName>
</protein>
<evidence type="ECO:0000313" key="1">
    <source>
        <dbReference type="EMBL" id="GAO28976.1"/>
    </source>
</evidence>